<dbReference type="Proteomes" id="UP000710385">
    <property type="component" value="Unassembled WGS sequence"/>
</dbReference>
<dbReference type="AlphaFoldDB" id="A0A928TQR7"/>
<gene>
    <name evidence="2" type="ORF">HS096_04105</name>
</gene>
<reference evidence="2" key="1">
    <citation type="submission" date="2020-05" db="EMBL/GenBank/DDBJ databases">
        <title>High-Quality Genomes of Partial-Nitritation/Anammox System by Hierarchical Clustering Based Hybrid Assembly.</title>
        <authorList>
            <person name="Liu L."/>
            <person name="Wang Y."/>
            <person name="Che Y."/>
            <person name="Chen Y."/>
            <person name="Xia Y."/>
            <person name="Luo R."/>
            <person name="Cheng S.H."/>
            <person name="Zheng C."/>
            <person name="Zhang T."/>
        </authorList>
    </citation>
    <scope>NUCLEOTIDE SEQUENCE</scope>
    <source>
        <strain evidence="2">H1_PAT1</strain>
    </source>
</reference>
<dbReference type="Pfam" id="PF07995">
    <property type="entry name" value="GSDH"/>
    <property type="match status" value="1"/>
</dbReference>
<name>A0A928TQR7_UNCKA</name>
<feature type="domain" description="Glucose/Sorbosone dehydrogenase" evidence="1">
    <location>
        <begin position="69"/>
        <end position="365"/>
    </location>
</feature>
<dbReference type="PANTHER" id="PTHR19328">
    <property type="entry name" value="HEDGEHOG-INTERACTING PROTEIN"/>
    <property type="match status" value="1"/>
</dbReference>
<evidence type="ECO:0000259" key="1">
    <source>
        <dbReference type="Pfam" id="PF07995"/>
    </source>
</evidence>
<proteinExistence type="predicted"/>
<evidence type="ECO:0000313" key="2">
    <source>
        <dbReference type="EMBL" id="MBE7525537.1"/>
    </source>
</evidence>
<dbReference type="InterPro" id="IPR011042">
    <property type="entry name" value="6-blade_b-propeller_TolB-like"/>
</dbReference>
<dbReference type="Gene3D" id="2.120.10.30">
    <property type="entry name" value="TolB, C-terminal domain"/>
    <property type="match status" value="1"/>
</dbReference>
<protein>
    <submittedName>
        <fullName evidence="2">PQQ-dependent sugar dehydrogenase</fullName>
    </submittedName>
</protein>
<organism evidence="2 3">
    <name type="scientific">candidate division WWE3 bacterium</name>
    <dbReference type="NCBI Taxonomy" id="2053526"/>
    <lineage>
        <taxon>Bacteria</taxon>
        <taxon>Katanobacteria</taxon>
    </lineage>
</organism>
<dbReference type="SUPFAM" id="SSF50952">
    <property type="entry name" value="Soluble quinoprotein glucose dehydrogenase"/>
    <property type="match status" value="1"/>
</dbReference>
<dbReference type="PANTHER" id="PTHR19328:SF13">
    <property type="entry name" value="HIPL1 PROTEIN"/>
    <property type="match status" value="1"/>
</dbReference>
<comment type="caution">
    <text evidence="2">The sequence shown here is derived from an EMBL/GenBank/DDBJ whole genome shotgun (WGS) entry which is preliminary data.</text>
</comment>
<evidence type="ECO:0000313" key="3">
    <source>
        <dbReference type="Proteomes" id="UP000710385"/>
    </source>
</evidence>
<dbReference type="InterPro" id="IPR011041">
    <property type="entry name" value="Quinoprot_gluc/sorb_DH_b-prop"/>
</dbReference>
<dbReference type="InterPro" id="IPR012938">
    <property type="entry name" value="Glc/Sorbosone_DH"/>
</dbReference>
<sequence length="384" mass="41959">MKYRVMLIIIAIASAGLAVYAMRDAIQRSVYSPSPAPAYMGISAEDAEQTSVPTDETEPSIRVIADHLRVPWEMVFLPDGDMLITERAGTIRRIGNEPSTISVEGVVVVGEGGLLGMSLHPHFASNNWIYVYVTARTDAGLRNRVMRYRYQYNMLTDPAVILDNIPAAQYHNGGRIAFGPDGKLYITTGDASDSKAAQDTNSLAGKILRLNDDGSIPGDNPFGNAVWSYGHRNPQGLAWDDRGRLWATEHGRSGAQSGYDELNVIEKGKNYGWPLIEGPETREGLEAPVIQSGAAVTWAPSGAAYGNGRIFFAGLRGESLYEADLRGDRIVLREHFHSAYGRIRNVALSPDGTSLYVMTNNTDGRGNPKTDDDMLLRLPLSLFP</sequence>
<dbReference type="EMBL" id="JABTTY010000001">
    <property type="protein sequence ID" value="MBE7525537.1"/>
    <property type="molecule type" value="Genomic_DNA"/>
</dbReference>
<accession>A0A928TQR7</accession>